<keyword evidence="1" id="KW-0812">Transmembrane</keyword>
<organism evidence="2 3">
    <name type="scientific">Hujiaoplasma nucleasis</name>
    <dbReference type="NCBI Taxonomy" id="2725268"/>
    <lineage>
        <taxon>Bacteria</taxon>
        <taxon>Bacillati</taxon>
        <taxon>Mycoplasmatota</taxon>
        <taxon>Mollicutes</taxon>
        <taxon>Candidatus Izemoplasmatales</taxon>
        <taxon>Hujiaoplasmataceae</taxon>
        <taxon>Hujiaoplasma</taxon>
    </lineage>
</organism>
<dbReference type="RefSeq" id="WP_312031714.1">
    <property type="nucleotide sequence ID" value="NZ_CP051151.1"/>
</dbReference>
<evidence type="ECO:0000313" key="2">
    <source>
        <dbReference type="EMBL" id="QLY40862.1"/>
    </source>
</evidence>
<dbReference type="AlphaFoldDB" id="A0A7L6N5T3"/>
<gene>
    <name evidence="2" type="ORF">HF295_08340</name>
</gene>
<keyword evidence="1" id="KW-1133">Transmembrane helix</keyword>
<evidence type="ECO:0000256" key="1">
    <source>
        <dbReference type="SAM" id="Phobius"/>
    </source>
</evidence>
<accession>A0A7L6N5T3</accession>
<reference evidence="2 3" key="1">
    <citation type="submission" date="2020-04" db="EMBL/GenBank/DDBJ databases">
        <authorList>
            <person name="Zheng R.K."/>
            <person name="Sun C.M."/>
        </authorList>
    </citation>
    <scope>NUCLEOTIDE SEQUENCE [LARGE SCALE GENOMIC DNA]</scope>
    <source>
        <strain evidence="3">zrk29</strain>
    </source>
</reference>
<sequence length="253" mass="29261">MDNRRLILSIIELFLSIAAFFVVSLAWFAISTEVNTSAIPLSISGGVIEDYELNYYTYYDVYRYDQDYDQIEVYTQGFWNPIDLNEPGIYISEYDPILTVNNEYNNIFIELHLIYNISENTQISLDLIADSTMASNPPLDAIYLSEVSFIQFLNTSSYTLSPEGSNLYNNLTNDFNEISTSKFYDISDVYTGSINYENITLDANFNEIYIYFNISYDETRIESVIDNSQLDVNNIGTIIFYQDIKIVIREVEL</sequence>
<protein>
    <submittedName>
        <fullName evidence="2">Uncharacterized protein</fullName>
    </submittedName>
</protein>
<proteinExistence type="predicted"/>
<dbReference type="EMBL" id="CP051151">
    <property type="protein sequence ID" value="QLY40862.1"/>
    <property type="molecule type" value="Genomic_DNA"/>
</dbReference>
<keyword evidence="1" id="KW-0472">Membrane</keyword>
<dbReference type="Proteomes" id="UP000512167">
    <property type="component" value="Chromosome"/>
</dbReference>
<name>A0A7L6N5T3_9MOLU</name>
<evidence type="ECO:0000313" key="3">
    <source>
        <dbReference type="Proteomes" id="UP000512167"/>
    </source>
</evidence>
<keyword evidence="3" id="KW-1185">Reference proteome</keyword>
<feature type="transmembrane region" description="Helical" evidence="1">
    <location>
        <begin position="7"/>
        <end position="30"/>
    </location>
</feature>
<dbReference type="KEGG" id="tbk:HF295_08340"/>